<dbReference type="PANTHER" id="PTHR42852">
    <property type="entry name" value="THIOL:DISULFIDE INTERCHANGE PROTEIN DSBE"/>
    <property type="match status" value="1"/>
</dbReference>
<evidence type="ECO:0000313" key="4">
    <source>
        <dbReference type="Proteomes" id="UP000441336"/>
    </source>
</evidence>
<dbReference type="Pfam" id="PF08534">
    <property type="entry name" value="Redoxin"/>
    <property type="match status" value="1"/>
</dbReference>
<dbReference type="Gene3D" id="3.40.30.10">
    <property type="entry name" value="Glutaredoxin"/>
    <property type="match status" value="1"/>
</dbReference>
<feature type="compositionally biased region" description="Basic and acidic residues" evidence="1">
    <location>
        <begin position="503"/>
        <end position="514"/>
    </location>
</feature>
<feature type="domain" description="Thioredoxin" evidence="2">
    <location>
        <begin position="368"/>
        <end position="514"/>
    </location>
</feature>
<dbReference type="GO" id="GO:0016491">
    <property type="term" value="F:oxidoreductase activity"/>
    <property type="evidence" value="ECO:0007669"/>
    <property type="project" value="InterPro"/>
</dbReference>
<dbReference type="InterPro" id="IPR036249">
    <property type="entry name" value="Thioredoxin-like_sf"/>
</dbReference>
<gene>
    <name evidence="3" type="ORF">GO988_12425</name>
</gene>
<proteinExistence type="predicted"/>
<dbReference type="PROSITE" id="PS51352">
    <property type="entry name" value="THIOREDOXIN_2"/>
    <property type="match status" value="1"/>
</dbReference>
<protein>
    <submittedName>
        <fullName evidence="3">Redoxin domain-containing protein</fullName>
    </submittedName>
</protein>
<dbReference type="InterPro" id="IPR013740">
    <property type="entry name" value="Redoxin"/>
</dbReference>
<name>A0A7K1TFD9_9BACT</name>
<dbReference type="InterPro" id="IPR013766">
    <property type="entry name" value="Thioredoxin_domain"/>
</dbReference>
<dbReference type="PANTHER" id="PTHR42852:SF13">
    <property type="entry name" value="PROTEIN DIPZ"/>
    <property type="match status" value="1"/>
</dbReference>
<dbReference type="AlphaFoldDB" id="A0A7K1TFD9"/>
<sequence length="514" mass="55626">MRIIPEGCGAWLRAGGVGGWLLAMAAALPQVAGAQVARPPMPIAFKAPPFRATGAPVGAAPVVSGHVDKPTAKTISLSYAPDWRGHLTKTVEAKLSPTGDFRLPLPGFTTAGEARLSYQKEAADLYLTPGDNLHLAFDAAKFDQTLAFTGRGANANTYLAQTAHQAAHDDEARQTPDTQAARLSAADLRQLADAYRQRRLAILQAYAATHPLPAAFVRQQQQAIGYEWASSLLSYYSRQPEARRREGYATVPVGYYDFLPEMQLYTQDSALVRASFQSLLMTYGFTQLNGPDGNLPTGPTAGRRLYQLATDALGDGRVRDVAVGQYLLSKVEYEHADIRPLLADFRAHNHDSTIARTLRQALRAHAALMSGQPAPNFTLQDASGKSVSLSDFKGRVVYLDFWATWCAPCLAEMPASLALRQKFAGRDVVFLYVSLDSKTADWQAYVAAKHTPTPNAVQLHDAAAFNGLAAKAFGVKSIPSYWLIGRDGRLVLSSPPHPSARPASDEALEKALQP</sequence>
<dbReference type="Proteomes" id="UP000441336">
    <property type="component" value="Unassembled WGS sequence"/>
</dbReference>
<feature type="region of interest" description="Disordered" evidence="1">
    <location>
        <begin position="495"/>
        <end position="514"/>
    </location>
</feature>
<reference evidence="3 4" key="1">
    <citation type="submission" date="2019-12" db="EMBL/GenBank/DDBJ databases">
        <title>Hymenobacter sp. HMF4947 Genome sequencing and assembly.</title>
        <authorList>
            <person name="Kang H."/>
            <person name="Cha I."/>
            <person name="Kim H."/>
            <person name="Joh K."/>
        </authorList>
    </citation>
    <scope>NUCLEOTIDE SEQUENCE [LARGE SCALE GENOMIC DNA]</scope>
    <source>
        <strain evidence="3 4">HMF4947</strain>
    </source>
</reference>
<evidence type="ECO:0000313" key="3">
    <source>
        <dbReference type="EMBL" id="MVN77133.1"/>
    </source>
</evidence>
<evidence type="ECO:0000256" key="1">
    <source>
        <dbReference type="SAM" id="MobiDB-lite"/>
    </source>
</evidence>
<dbReference type="CDD" id="cd02966">
    <property type="entry name" value="TlpA_like_family"/>
    <property type="match status" value="1"/>
</dbReference>
<keyword evidence="4" id="KW-1185">Reference proteome</keyword>
<accession>A0A7K1TFD9</accession>
<evidence type="ECO:0000259" key="2">
    <source>
        <dbReference type="PROSITE" id="PS51352"/>
    </source>
</evidence>
<dbReference type="EMBL" id="WQKZ01000003">
    <property type="protein sequence ID" value="MVN77133.1"/>
    <property type="molecule type" value="Genomic_DNA"/>
</dbReference>
<dbReference type="SUPFAM" id="SSF52833">
    <property type="entry name" value="Thioredoxin-like"/>
    <property type="match status" value="1"/>
</dbReference>
<dbReference type="InterPro" id="IPR050553">
    <property type="entry name" value="Thioredoxin_ResA/DsbE_sf"/>
</dbReference>
<organism evidence="3 4">
    <name type="scientific">Hymenobacter ginkgonis</name>
    <dbReference type="NCBI Taxonomy" id="2682976"/>
    <lineage>
        <taxon>Bacteria</taxon>
        <taxon>Pseudomonadati</taxon>
        <taxon>Bacteroidota</taxon>
        <taxon>Cytophagia</taxon>
        <taxon>Cytophagales</taxon>
        <taxon>Hymenobacteraceae</taxon>
        <taxon>Hymenobacter</taxon>
    </lineage>
</organism>
<comment type="caution">
    <text evidence="3">The sequence shown here is derived from an EMBL/GenBank/DDBJ whole genome shotgun (WGS) entry which is preliminary data.</text>
</comment>
<dbReference type="RefSeq" id="WP_157565888.1">
    <property type="nucleotide sequence ID" value="NZ_WQKZ01000003.1"/>
</dbReference>